<name>A0A8S2RJ63_9BILA</name>
<dbReference type="AlphaFoldDB" id="A0A8S2RJ63"/>
<dbReference type="EMBL" id="CAJOBA010044834">
    <property type="protein sequence ID" value="CAF4169309.1"/>
    <property type="molecule type" value="Genomic_DNA"/>
</dbReference>
<sequence>MSMLNTAVYFNYVTEIIQLQPHHKLVDIQNILINKFNVDMNLYNTQFLDNRVGEYIDLDEEYFNNASDLLLWSKDNVIELQLVLKYAEQCDSNDLNNHHNPITTDHKSDLNDSDDHLLIWLDQHIGISEYCVSLKKAFGMMVDPSSVCVTWDIKQIDIDGLIRTPKEESAQNFYRLLPCDKVEVCLELIKANANKRIILITSGSLGEQIMPHIDQCPQVDSVYVFCGNISHHIKWAIDYLDVLQIFDHETDLLVRLVRDLSKYYIQKGQVYLQNVRPTQALDCFSYAKQFIFRANSVDRRDYIDDLQTLDGSPPLYQGLIFQAEQQLENMTKFFLDTYISENGPVDIFL</sequence>
<accession>A0A8S2RJ63</accession>
<evidence type="ECO:0000313" key="1">
    <source>
        <dbReference type="EMBL" id="CAF1359041.1"/>
    </source>
</evidence>
<evidence type="ECO:0000313" key="3">
    <source>
        <dbReference type="Proteomes" id="UP000682733"/>
    </source>
</evidence>
<organism evidence="2 3">
    <name type="scientific">Didymodactylos carnosus</name>
    <dbReference type="NCBI Taxonomy" id="1234261"/>
    <lineage>
        <taxon>Eukaryota</taxon>
        <taxon>Metazoa</taxon>
        <taxon>Spiralia</taxon>
        <taxon>Gnathifera</taxon>
        <taxon>Rotifera</taxon>
        <taxon>Eurotatoria</taxon>
        <taxon>Bdelloidea</taxon>
        <taxon>Philodinida</taxon>
        <taxon>Philodinidae</taxon>
        <taxon>Didymodactylos</taxon>
    </lineage>
</organism>
<proteinExistence type="predicted"/>
<reference evidence="2" key="1">
    <citation type="submission" date="2021-02" db="EMBL/GenBank/DDBJ databases">
        <authorList>
            <person name="Nowell W R."/>
        </authorList>
    </citation>
    <scope>NUCLEOTIDE SEQUENCE</scope>
</reference>
<protein>
    <submittedName>
        <fullName evidence="2">Uncharacterized protein</fullName>
    </submittedName>
</protein>
<comment type="caution">
    <text evidence="2">The sequence shown here is derived from an EMBL/GenBank/DDBJ whole genome shotgun (WGS) entry which is preliminary data.</text>
</comment>
<dbReference type="Proteomes" id="UP000682733">
    <property type="component" value="Unassembled WGS sequence"/>
</dbReference>
<dbReference type="EMBL" id="CAJNOK010023187">
    <property type="protein sequence ID" value="CAF1359041.1"/>
    <property type="molecule type" value="Genomic_DNA"/>
</dbReference>
<dbReference type="Proteomes" id="UP000677228">
    <property type="component" value="Unassembled WGS sequence"/>
</dbReference>
<gene>
    <name evidence="1" type="ORF">OVA965_LOCUS31159</name>
    <name evidence="2" type="ORF">TMI583_LOCUS31980</name>
</gene>
<evidence type="ECO:0000313" key="2">
    <source>
        <dbReference type="EMBL" id="CAF4169309.1"/>
    </source>
</evidence>